<protein>
    <submittedName>
        <fullName evidence="4">Peptidase</fullName>
    </submittedName>
</protein>
<dbReference type="EMBL" id="PIPP01000001">
    <property type="protein sequence ID" value="RUO38478.1"/>
    <property type="molecule type" value="Genomic_DNA"/>
</dbReference>
<accession>A0A432WXG4</accession>
<dbReference type="AlphaFoldDB" id="A0A432WXG4"/>
<evidence type="ECO:0000256" key="1">
    <source>
        <dbReference type="SAM" id="SignalP"/>
    </source>
</evidence>
<dbReference type="InterPro" id="IPR033413">
    <property type="entry name" value="DUF5117"/>
</dbReference>
<dbReference type="PANTHER" id="PTHR38478">
    <property type="entry name" value="PEPTIDASE M1A AND M12B"/>
    <property type="match status" value="1"/>
</dbReference>
<keyword evidence="1" id="KW-0732">Signal</keyword>
<dbReference type="OrthoDB" id="9776599at2"/>
<keyword evidence="5" id="KW-1185">Reference proteome</keyword>
<dbReference type="RefSeq" id="WP_126805697.1">
    <property type="nucleotide sequence ID" value="NZ_PIPP01000001.1"/>
</dbReference>
<dbReference type="Proteomes" id="UP000286934">
    <property type="component" value="Unassembled WGS sequence"/>
</dbReference>
<comment type="caution">
    <text evidence="4">The sequence shown here is derived from an EMBL/GenBank/DDBJ whole genome shotgun (WGS) entry which is preliminary data.</text>
</comment>
<dbReference type="Pfam" id="PF17148">
    <property type="entry name" value="DUF5117"/>
    <property type="match status" value="1"/>
</dbReference>
<reference evidence="5" key="1">
    <citation type="journal article" date="2018" name="Front. Microbiol.">
        <title>Genome-Based Analysis Reveals the Taxonomy and Diversity of the Family Idiomarinaceae.</title>
        <authorList>
            <person name="Liu Y."/>
            <person name="Lai Q."/>
            <person name="Shao Z."/>
        </authorList>
    </citation>
    <scope>NUCLEOTIDE SEQUENCE [LARGE SCALE GENOMIC DNA]</scope>
    <source>
        <strain evidence="5">AIS</strain>
    </source>
</reference>
<dbReference type="InterPro" id="IPR034032">
    <property type="entry name" value="Zn_MMP-like_bac"/>
</dbReference>
<dbReference type="GO" id="GO:0008237">
    <property type="term" value="F:metallopeptidase activity"/>
    <property type="evidence" value="ECO:0007669"/>
    <property type="project" value="InterPro"/>
</dbReference>
<evidence type="ECO:0000259" key="2">
    <source>
        <dbReference type="Pfam" id="PF16313"/>
    </source>
</evidence>
<name>A0A432WXG4_9GAMM</name>
<evidence type="ECO:0000313" key="4">
    <source>
        <dbReference type="EMBL" id="RUO38478.1"/>
    </source>
</evidence>
<dbReference type="SUPFAM" id="SSF55486">
    <property type="entry name" value="Metalloproteases ('zincins'), catalytic domain"/>
    <property type="match status" value="1"/>
</dbReference>
<evidence type="ECO:0000259" key="3">
    <source>
        <dbReference type="Pfam" id="PF17148"/>
    </source>
</evidence>
<dbReference type="InterPro" id="IPR024079">
    <property type="entry name" value="MetalloPept_cat_dom_sf"/>
</dbReference>
<sequence length="804" mass="89311">MKSIFQALFVTVLLLASSLAAASDTKSITEFTTDMEVNSGFYTFYFDAANDKVYLEIPADSGEFIFQSSLPRGVGSNDLGLDRGQLGATRLVEFSVHGNRALLIEKNTTFRALTDNEMERRSVEEAFAESALFGFNVVAQNDAAVLVDYTPFLFTDINNIGQRLQNINEGSFQPDTSRSVLWPERMKSFPKNTELEAKVTFAGSNAGRFVNSVTPEPSAITVHLHHSFIALPDDGYQTRAFHPSSGYYARGFQDYAAPLQESMDQRFIARHRLEKKNPDAAVSEAVEPIIYYLDPGVPEPVRTALLEGARWWAEAFEAIGFKDAFVVKDLPSDADPMDVRYNIIQWVHRATRGWSYGASVIDPRTGEILKGHVSLGSLRVRQDMLIAQGLLAPFADGKDSEQLMADIEAMALHRIRQLSAHEIGHTIGIAHNFAANSQDRASVMDYPHPLVTINDNGEISLNNAYATGMGKWDKFTVAYGYTQFASAEAETEGLQNLIAETYAKDMHFISDRDARPVHSGHPTAHLWNNGENATDELNRLIQVRENVLARFGRDNLAPGRPLDELQQVLAPMYLLHRYQVEAAVKLVGGVDYRYVVNGEPIVNEAVSAQEQQRALAALISTLDAEFLSLPPSIEQLLVPKAYGSYDSREDFPTRMGLFTDPITMAETSVNHTLNLLLNSQRLNRLNWQVQRGGEANITPGALAKRLIDNASSNRASNSQISQRVAYLTAYHLSQAMLNSATAPEVRGQLEWALDNWRTTLQADAENGDDAYFSSYLARRLAHVLEHHEWMDAFSPAQMPPGSPI</sequence>
<feature type="domain" description="EcxA zinc-binding" evidence="2">
    <location>
        <begin position="408"/>
        <end position="710"/>
    </location>
</feature>
<dbReference type="InterPro" id="IPR032534">
    <property type="entry name" value="EcxA_zinc-bd"/>
</dbReference>
<proteinExistence type="predicted"/>
<feature type="domain" description="DUF5117" evidence="3">
    <location>
        <begin position="84"/>
        <end position="276"/>
    </location>
</feature>
<organism evidence="4 5">
    <name type="scientific">Aliidiomarina shirensis</name>
    <dbReference type="NCBI Taxonomy" id="1048642"/>
    <lineage>
        <taxon>Bacteria</taxon>
        <taxon>Pseudomonadati</taxon>
        <taxon>Pseudomonadota</taxon>
        <taxon>Gammaproteobacteria</taxon>
        <taxon>Alteromonadales</taxon>
        <taxon>Idiomarinaceae</taxon>
        <taxon>Aliidiomarina</taxon>
    </lineage>
</organism>
<dbReference type="PANTHER" id="PTHR38478:SF1">
    <property type="entry name" value="ZINC DEPENDENT METALLOPROTEASE DOMAIN LIPOPROTEIN"/>
    <property type="match status" value="1"/>
</dbReference>
<gene>
    <name evidence="4" type="ORF">CWE13_02225</name>
</gene>
<dbReference type="CDD" id="cd04276">
    <property type="entry name" value="ZnMc_MMP_like_2"/>
    <property type="match status" value="1"/>
</dbReference>
<dbReference type="Gene3D" id="3.40.390.10">
    <property type="entry name" value="Collagenase (Catalytic Domain)"/>
    <property type="match status" value="1"/>
</dbReference>
<feature type="signal peptide" evidence="1">
    <location>
        <begin position="1"/>
        <end position="22"/>
    </location>
</feature>
<feature type="chain" id="PRO_5019580127" evidence="1">
    <location>
        <begin position="23"/>
        <end position="804"/>
    </location>
</feature>
<evidence type="ECO:0000313" key="5">
    <source>
        <dbReference type="Proteomes" id="UP000286934"/>
    </source>
</evidence>
<dbReference type="Pfam" id="PF16313">
    <property type="entry name" value="DUF4953"/>
    <property type="match status" value="1"/>
</dbReference>